<dbReference type="PANTHER" id="PTHR48094:SF18">
    <property type="entry name" value="GLUTAMINE AMIDOTRANSFERASE-LIKE CLASS 1 DOMAIN-CONTAINING PROTEIN 1"/>
    <property type="match status" value="1"/>
</dbReference>
<evidence type="ECO:0000256" key="7">
    <source>
        <dbReference type="ARBA" id="ARBA00042130"/>
    </source>
</evidence>
<evidence type="ECO:0000256" key="8">
    <source>
        <dbReference type="ARBA" id="ARBA00044823"/>
    </source>
</evidence>
<dbReference type="InterPro" id="IPR029062">
    <property type="entry name" value="Class_I_gatase-like"/>
</dbReference>
<organism evidence="11 12">
    <name type="scientific">Stylophora pistillata</name>
    <name type="common">Smooth cauliflower coral</name>
    <dbReference type="NCBI Taxonomy" id="50429"/>
    <lineage>
        <taxon>Eukaryota</taxon>
        <taxon>Metazoa</taxon>
        <taxon>Cnidaria</taxon>
        <taxon>Anthozoa</taxon>
        <taxon>Hexacorallia</taxon>
        <taxon>Scleractinia</taxon>
        <taxon>Astrocoeniina</taxon>
        <taxon>Pocilloporidae</taxon>
        <taxon>Stylophora</taxon>
    </lineage>
</organism>
<accession>A0A2B4SRH7</accession>
<evidence type="ECO:0000313" key="11">
    <source>
        <dbReference type="EMBL" id="PFX31005.1"/>
    </source>
</evidence>
<dbReference type="GO" id="GO:0019172">
    <property type="term" value="F:glyoxalase III activity"/>
    <property type="evidence" value="ECO:0007669"/>
    <property type="project" value="TreeGrafter"/>
</dbReference>
<comment type="function">
    <text evidence="9">Component of the FERRY complex (Five-subunit Endosomal Rab5 and RNA/ribosome intermediary). The FERRY complex directly interacts with mRNAs and RAB5A, and functions as a RAB5A effector involved in the localization and the distribution of specific mRNAs most likely by mediating their endosomal transport. The complex recruits mRNAs and ribosomes to early endosomes through direct mRNA-interaction.</text>
</comment>
<protein>
    <recommendedName>
        <fullName evidence="6">Glutamine amidotransferase-like class 1 domain-containing protein 1</fullName>
    </recommendedName>
    <alternativeName>
        <fullName evidence="8">Ferry endosomal RAB5 effector complex subunit 5</fullName>
    </alternativeName>
    <alternativeName>
        <fullName evidence="7">Parkinson disease 7 domain-containing protein 1</fullName>
    </alternativeName>
</protein>
<evidence type="ECO:0000313" key="12">
    <source>
        <dbReference type="Proteomes" id="UP000225706"/>
    </source>
</evidence>
<dbReference type="STRING" id="50429.A0A2B4SRH7"/>
<evidence type="ECO:0000256" key="5">
    <source>
        <dbReference type="ARBA" id="ARBA00022753"/>
    </source>
</evidence>
<dbReference type="AlphaFoldDB" id="A0A2B4SRH7"/>
<evidence type="ECO:0000256" key="4">
    <source>
        <dbReference type="ARBA" id="ARBA00022729"/>
    </source>
</evidence>
<dbReference type="SUPFAM" id="SSF52317">
    <property type="entry name" value="Class I glutamine amidotransferase-like"/>
    <property type="match status" value="1"/>
</dbReference>
<dbReference type="OrthoDB" id="543156at2759"/>
<dbReference type="Pfam" id="PF01965">
    <property type="entry name" value="DJ-1_PfpI"/>
    <property type="match status" value="1"/>
</dbReference>
<evidence type="ECO:0000259" key="10">
    <source>
        <dbReference type="Pfam" id="PF01965"/>
    </source>
</evidence>
<sequence length="221" mass="23874">MAAKPNCLIVCSSATQGVSAQSFIHAFTLTHSVFNVQIATPQGQQIDFVKSDDNSRKWLNEFRTKQFSVAGKLENVDASRYGAVLIPSAPGALHDLAQDSELAKLLNTFVHEKKPICAIGHGVAGLCSARREDGKSWSFKSFSLTGPSVFESARSADFSSLPIILEDWIKDHGGTYSASEPDGMHVIIDRHLITGQNDTSTLSAVQNLILLCNARQGKAKS</sequence>
<dbReference type="GO" id="GO:0005769">
    <property type="term" value="C:early endosome"/>
    <property type="evidence" value="ECO:0007669"/>
    <property type="project" value="UniProtKB-SubCell"/>
</dbReference>
<dbReference type="InterPro" id="IPR050325">
    <property type="entry name" value="Prot/Nucl_acid_deglycase"/>
</dbReference>
<comment type="subcellular location">
    <subcellularLocation>
        <location evidence="1">Early endosome</location>
    </subcellularLocation>
    <subcellularLocation>
        <location evidence="2">Secreted</location>
    </subcellularLocation>
</comment>
<dbReference type="CDD" id="cd03141">
    <property type="entry name" value="GATase1_Hsp31_like"/>
    <property type="match status" value="1"/>
</dbReference>
<dbReference type="GO" id="GO:0019243">
    <property type="term" value="P:methylglyoxal catabolic process to D-lactate via S-lactoyl-glutathione"/>
    <property type="evidence" value="ECO:0007669"/>
    <property type="project" value="TreeGrafter"/>
</dbReference>
<evidence type="ECO:0000256" key="3">
    <source>
        <dbReference type="ARBA" id="ARBA00022525"/>
    </source>
</evidence>
<keyword evidence="12" id="KW-1185">Reference proteome</keyword>
<dbReference type="Gene3D" id="3.40.50.880">
    <property type="match status" value="1"/>
</dbReference>
<feature type="domain" description="DJ-1/PfpI" evidence="10">
    <location>
        <begin position="42"/>
        <end position="134"/>
    </location>
</feature>
<dbReference type="EMBL" id="LSMT01000042">
    <property type="protein sequence ID" value="PFX31005.1"/>
    <property type="molecule type" value="Genomic_DNA"/>
</dbReference>
<evidence type="ECO:0000256" key="2">
    <source>
        <dbReference type="ARBA" id="ARBA00004613"/>
    </source>
</evidence>
<keyword evidence="4" id="KW-0732">Signal</keyword>
<dbReference type="Proteomes" id="UP000225706">
    <property type="component" value="Unassembled WGS sequence"/>
</dbReference>
<evidence type="ECO:0000256" key="1">
    <source>
        <dbReference type="ARBA" id="ARBA00004412"/>
    </source>
</evidence>
<keyword evidence="3" id="KW-0964">Secreted</keyword>
<name>A0A2B4SRH7_STYPI</name>
<evidence type="ECO:0000256" key="9">
    <source>
        <dbReference type="ARBA" id="ARBA00045408"/>
    </source>
</evidence>
<comment type="caution">
    <text evidence="11">The sequence shown here is derived from an EMBL/GenBank/DDBJ whole genome shotgun (WGS) entry which is preliminary data.</text>
</comment>
<dbReference type="PANTHER" id="PTHR48094">
    <property type="entry name" value="PROTEIN/NUCLEIC ACID DEGLYCASE DJ-1-RELATED"/>
    <property type="match status" value="1"/>
</dbReference>
<evidence type="ECO:0000256" key="6">
    <source>
        <dbReference type="ARBA" id="ARBA00039189"/>
    </source>
</evidence>
<proteinExistence type="predicted"/>
<keyword evidence="5" id="KW-0967">Endosome</keyword>
<dbReference type="GO" id="GO:0005576">
    <property type="term" value="C:extracellular region"/>
    <property type="evidence" value="ECO:0007669"/>
    <property type="project" value="UniProtKB-SubCell"/>
</dbReference>
<dbReference type="InterPro" id="IPR002818">
    <property type="entry name" value="DJ-1/PfpI"/>
</dbReference>
<gene>
    <name evidence="11" type="primary">pddc1</name>
    <name evidence="11" type="ORF">AWC38_SpisGene4168</name>
</gene>
<reference evidence="12" key="1">
    <citation type="journal article" date="2017" name="bioRxiv">
        <title>Comparative analysis of the genomes of Stylophora pistillata and Acropora digitifera provides evidence for extensive differences between species of corals.</title>
        <authorList>
            <person name="Voolstra C.R."/>
            <person name="Li Y."/>
            <person name="Liew Y.J."/>
            <person name="Baumgarten S."/>
            <person name="Zoccola D."/>
            <person name="Flot J.-F."/>
            <person name="Tambutte S."/>
            <person name="Allemand D."/>
            <person name="Aranda M."/>
        </authorList>
    </citation>
    <scope>NUCLEOTIDE SEQUENCE [LARGE SCALE GENOMIC DNA]</scope>
</reference>